<evidence type="ECO:0000256" key="6">
    <source>
        <dbReference type="ARBA" id="ARBA00022989"/>
    </source>
</evidence>
<feature type="transmembrane region" description="Helical" evidence="9">
    <location>
        <begin position="129"/>
        <end position="149"/>
    </location>
</feature>
<feature type="transmembrane region" description="Helical" evidence="9">
    <location>
        <begin position="170"/>
        <end position="192"/>
    </location>
</feature>
<reference evidence="10" key="1">
    <citation type="submission" date="2020-08" db="EMBL/GenBank/DDBJ databases">
        <title>Genome public.</title>
        <authorList>
            <person name="Liu C."/>
            <person name="Sun Q."/>
        </authorList>
    </citation>
    <scope>NUCLEOTIDE SEQUENCE</scope>
    <source>
        <strain evidence="10">NSJ-33</strain>
    </source>
</reference>
<evidence type="ECO:0000256" key="2">
    <source>
        <dbReference type="ARBA" id="ARBA00022448"/>
    </source>
</evidence>
<keyword evidence="3" id="KW-1003">Cell membrane</keyword>
<evidence type="ECO:0000256" key="8">
    <source>
        <dbReference type="ARBA" id="ARBA00039381"/>
    </source>
</evidence>
<dbReference type="RefSeq" id="WP_249294121.1">
    <property type="nucleotide sequence ID" value="NZ_JACRSV010000001.1"/>
</dbReference>
<keyword evidence="11" id="KW-1185">Reference proteome</keyword>
<keyword evidence="4" id="KW-0997">Cell inner membrane</keyword>
<feature type="transmembrane region" description="Helical" evidence="9">
    <location>
        <begin position="79"/>
        <end position="96"/>
    </location>
</feature>
<dbReference type="CDD" id="cd06579">
    <property type="entry name" value="TM_PBP1_transp_AraH_like"/>
    <property type="match status" value="1"/>
</dbReference>
<accession>A0A926E469</accession>
<dbReference type="AlphaFoldDB" id="A0A926E469"/>
<evidence type="ECO:0000256" key="9">
    <source>
        <dbReference type="SAM" id="Phobius"/>
    </source>
</evidence>
<evidence type="ECO:0000313" key="10">
    <source>
        <dbReference type="EMBL" id="MBC8559233.1"/>
    </source>
</evidence>
<evidence type="ECO:0000313" key="11">
    <source>
        <dbReference type="Proteomes" id="UP000610760"/>
    </source>
</evidence>
<comment type="subcellular location">
    <subcellularLocation>
        <location evidence="1">Cell membrane</location>
        <topology evidence="1">Multi-pass membrane protein</topology>
    </subcellularLocation>
</comment>
<gene>
    <name evidence="10" type="ORF">H8710_04025</name>
</gene>
<sequence length="328" mass="34322">MPSNNVSATAPKTPFFKKIQWSKYMVYIVFVVVLLLFAIILGKDFFNGTNLMNVLRQTAMISIMAVAGTFVIAAGQIDLTVGAVAAMTAMLVALILQTTNSIPLALVVGILFGVAVGAINGLLVTKLRLPSFLATLGMMYVLRGSAMWITDTKAVPIKNGTFNTIFGQGYIGGISVLIFWTILFYVVGIIIFNKTPFGRHTLAVGGNETSAGYSGIKVVKTKIMIFMMSGAFAAFAGILYAGRMGSGRHSFGDGDEMSVIAAVVLGGTAMSGGVGSVIGALVGSILMGVINNGLILAGLTTSQQTVVKGAIIVLAVAMNNMAQRKKKA</sequence>
<feature type="transmembrane region" description="Helical" evidence="9">
    <location>
        <begin position="223"/>
        <end position="241"/>
    </location>
</feature>
<feature type="transmembrane region" description="Helical" evidence="9">
    <location>
        <begin position="103"/>
        <end position="123"/>
    </location>
</feature>
<keyword evidence="6 9" id="KW-1133">Transmembrane helix</keyword>
<feature type="transmembrane region" description="Helical" evidence="9">
    <location>
        <begin position="54"/>
        <end position="73"/>
    </location>
</feature>
<keyword evidence="2" id="KW-0813">Transport</keyword>
<dbReference type="PANTHER" id="PTHR32196">
    <property type="entry name" value="ABC TRANSPORTER PERMEASE PROTEIN YPHD-RELATED-RELATED"/>
    <property type="match status" value="1"/>
</dbReference>
<organism evidence="10 11">
    <name type="scientific">Fumia xinanensis</name>
    <dbReference type="NCBI Taxonomy" id="2763659"/>
    <lineage>
        <taxon>Bacteria</taxon>
        <taxon>Bacillati</taxon>
        <taxon>Bacillota</taxon>
        <taxon>Clostridia</taxon>
        <taxon>Eubacteriales</taxon>
        <taxon>Oscillospiraceae</taxon>
        <taxon>Fumia</taxon>
    </lineage>
</organism>
<keyword evidence="5 9" id="KW-0812">Transmembrane</keyword>
<dbReference type="InterPro" id="IPR001851">
    <property type="entry name" value="ABC_transp_permease"/>
</dbReference>
<evidence type="ECO:0000256" key="1">
    <source>
        <dbReference type="ARBA" id="ARBA00004651"/>
    </source>
</evidence>
<dbReference type="EMBL" id="JACRSV010000001">
    <property type="protein sequence ID" value="MBC8559233.1"/>
    <property type="molecule type" value="Genomic_DNA"/>
</dbReference>
<keyword evidence="7 9" id="KW-0472">Membrane</keyword>
<dbReference type="GO" id="GO:0005886">
    <property type="term" value="C:plasma membrane"/>
    <property type="evidence" value="ECO:0007669"/>
    <property type="project" value="UniProtKB-SubCell"/>
</dbReference>
<dbReference type="PANTHER" id="PTHR32196:SF71">
    <property type="entry name" value="AUTOINDUCER 2 IMPORT SYSTEM PERMEASE PROTEIN LSRD"/>
    <property type="match status" value="1"/>
</dbReference>
<evidence type="ECO:0000256" key="7">
    <source>
        <dbReference type="ARBA" id="ARBA00023136"/>
    </source>
</evidence>
<evidence type="ECO:0000256" key="3">
    <source>
        <dbReference type="ARBA" id="ARBA00022475"/>
    </source>
</evidence>
<protein>
    <recommendedName>
        <fullName evidence="8">Autoinducer 2 import system permease protein LsrD</fullName>
    </recommendedName>
</protein>
<comment type="caution">
    <text evidence="10">The sequence shown here is derived from an EMBL/GenBank/DDBJ whole genome shotgun (WGS) entry which is preliminary data.</text>
</comment>
<evidence type="ECO:0000256" key="5">
    <source>
        <dbReference type="ARBA" id="ARBA00022692"/>
    </source>
</evidence>
<name>A0A926E469_9FIRM</name>
<dbReference type="Pfam" id="PF02653">
    <property type="entry name" value="BPD_transp_2"/>
    <property type="match status" value="1"/>
</dbReference>
<feature type="transmembrane region" description="Helical" evidence="9">
    <location>
        <begin position="262"/>
        <end position="287"/>
    </location>
</feature>
<proteinExistence type="predicted"/>
<dbReference type="Proteomes" id="UP000610760">
    <property type="component" value="Unassembled WGS sequence"/>
</dbReference>
<dbReference type="GO" id="GO:0022857">
    <property type="term" value="F:transmembrane transporter activity"/>
    <property type="evidence" value="ECO:0007669"/>
    <property type="project" value="InterPro"/>
</dbReference>
<evidence type="ECO:0000256" key="4">
    <source>
        <dbReference type="ARBA" id="ARBA00022519"/>
    </source>
</evidence>
<feature type="transmembrane region" description="Helical" evidence="9">
    <location>
        <begin position="24"/>
        <end position="42"/>
    </location>
</feature>